<dbReference type="KEGG" id="pin:Ping_3456"/>
<dbReference type="CDD" id="cd05237">
    <property type="entry name" value="UDP_invert_4-6DH_SDR_e"/>
    <property type="match status" value="1"/>
</dbReference>
<dbReference type="InterPro" id="IPR003869">
    <property type="entry name" value="Polysac_CapD-like"/>
</dbReference>
<feature type="transmembrane region" description="Helical" evidence="2">
    <location>
        <begin position="116"/>
        <end position="135"/>
    </location>
</feature>
<dbReference type="Pfam" id="PF13727">
    <property type="entry name" value="CoA_binding_3"/>
    <property type="match status" value="1"/>
</dbReference>
<feature type="transmembrane region" description="Helical" evidence="2">
    <location>
        <begin position="82"/>
        <end position="104"/>
    </location>
</feature>
<dbReference type="RefSeq" id="WP_011771691.1">
    <property type="nucleotide sequence ID" value="NC_008709.1"/>
</dbReference>
<feature type="domain" description="Polysaccharide biosynthesis protein CapD-like" evidence="3">
    <location>
        <begin position="283"/>
        <end position="576"/>
    </location>
</feature>
<evidence type="ECO:0000313" key="4">
    <source>
        <dbReference type="EMBL" id="ABM05139.1"/>
    </source>
</evidence>
<reference evidence="4 5" key="1">
    <citation type="submission" date="2007-01" db="EMBL/GenBank/DDBJ databases">
        <title>Complete sequence of Psychromonas ingrahamii 37.</title>
        <authorList>
            <consortium name="US DOE Joint Genome Institute"/>
            <person name="Copeland A."/>
            <person name="Lucas S."/>
            <person name="Lapidus A."/>
            <person name="Barry K."/>
            <person name="Detter J.C."/>
            <person name="Glavina del Rio T."/>
            <person name="Hammon N."/>
            <person name="Israni S."/>
            <person name="Dalin E."/>
            <person name="Tice H."/>
            <person name="Pitluck S."/>
            <person name="Thompson L.S."/>
            <person name="Brettin T."/>
            <person name="Bruce D."/>
            <person name="Han C."/>
            <person name="Tapia R."/>
            <person name="Schmutz J."/>
            <person name="Larimer F."/>
            <person name="Land M."/>
            <person name="Hauser L."/>
            <person name="Kyrpides N."/>
            <person name="Ivanova N."/>
            <person name="Staley J."/>
            <person name="Richardson P."/>
        </authorList>
    </citation>
    <scope>NUCLEOTIDE SEQUENCE [LARGE SCALE GENOMIC DNA]</scope>
    <source>
        <strain evidence="4 5">37</strain>
    </source>
</reference>
<protein>
    <submittedName>
        <fullName evidence="4">Nucleotide sugar epimerase/dehydratase</fullName>
    </submittedName>
</protein>
<dbReference type="OrthoDB" id="9803111at2"/>
<dbReference type="SUPFAM" id="SSF53335">
    <property type="entry name" value="S-adenosyl-L-methionine-dependent methyltransferases"/>
    <property type="match status" value="1"/>
</dbReference>
<keyword evidence="5" id="KW-1185">Reference proteome</keyword>
<dbReference type="EMBL" id="CP000510">
    <property type="protein sequence ID" value="ABM05139.1"/>
    <property type="molecule type" value="Genomic_DNA"/>
</dbReference>
<dbReference type="STRING" id="357804.Ping_3456"/>
<evidence type="ECO:0000256" key="1">
    <source>
        <dbReference type="ARBA" id="ARBA00007430"/>
    </source>
</evidence>
<evidence type="ECO:0000256" key="2">
    <source>
        <dbReference type="SAM" id="Phobius"/>
    </source>
</evidence>
<sequence>MFIINKIFSMPRIYKRIVSIFVDTVFIFSAFVGAFYTRLESVPFLDSSKYWQVLMLLVLSTLIFFIRVGLYRAILRYLSVHALFTIVLSCAVSALFLVVLGYFFEVFLPRAIPIIYFAYLVLLSGGSRLLVRVLVSQHNTKQKDRVIIYGAGDSGRQLANLLRHGNEFHPVAFIDDEQKLFKNVVNGLTVYNSKDLKRLISRMQINKVLLAMPRAKRSQRKAIINTLTELRVEVKSVPAFEEIINGSASMDQLCDVAIEDLLGRDCVLAKPELLNANIKNKVVMVTGAGGSIGSELCRQIVQQAPKSLILFELSEYGLYQIDKELSELVAGQNLTVQIIPLLGSVQRKNRLQTVLESFAVQTLYHAAAYKHVPMVEHNVVEGVRNNIFGTYYTALAAIAAKVESFVLISTDKAVRPTNVMGTTKRMAELTLQSLAAEEHNTRFCMVRFGNVLGSSGSVIPLFKRQIAEGEYVTVTHPDIIRYFMTIPEAAQLVIQAGAMGKGGDVFVLDMGEPVKIVDLAKNLIHLSGLEVKTSQNPYGDIEIKFTGLRPGEKLFEELLIGDNVEKTAHQCIMTANENFLPYPEYEKILQRLDQACHEFDHESIREILLATPAGFNPTDGIGDLVWKAKKQQGIN</sequence>
<proteinExistence type="inferred from homology"/>
<comment type="similarity">
    <text evidence="1">Belongs to the polysaccharide synthase family.</text>
</comment>
<name>A1T074_PSYIN</name>
<dbReference type="InterPro" id="IPR036291">
    <property type="entry name" value="NAD(P)-bd_dom_sf"/>
</dbReference>
<dbReference type="InterPro" id="IPR051203">
    <property type="entry name" value="Polysaccharide_Synthase-Rel"/>
</dbReference>
<dbReference type="PANTHER" id="PTHR43318:SF1">
    <property type="entry name" value="POLYSACCHARIDE BIOSYNTHESIS PROTEIN EPSC-RELATED"/>
    <property type="match status" value="1"/>
</dbReference>
<dbReference type="AlphaFoldDB" id="A1T074"/>
<keyword evidence="2" id="KW-0812">Transmembrane</keyword>
<dbReference type="InterPro" id="IPR029063">
    <property type="entry name" value="SAM-dependent_MTases_sf"/>
</dbReference>
<organism evidence="4 5">
    <name type="scientific">Psychromonas ingrahamii (strain DSM 17664 / CCUG 51855 / 37)</name>
    <dbReference type="NCBI Taxonomy" id="357804"/>
    <lineage>
        <taxon>Bacteria</taxon>
        <taxon>Pseudomonadati</taxon>
        <taxon>Pseudomonadota</taxon>
        <taxon>Gammaproteobacteria</taxon>
        <taxon>Alteromonadales</taxon>
        <taxon>Psychromonadaceae</taxon>
        <taxon>Psychromonas</taxon>
    </lineage>
</organism>
<accession>A1T074</accession>
<keyword evidence="2" id="KW-0472">Membrane</keyword>
<dbReference type="SUPFAM" id="SSF51735">
    <property type="entry name" value="NAD(P)-binding Rossmann-fold domains"/>
    <property type="match status" value="1"/>
</dbReference>
<evidence type="ECO:0000313" key="5">
    <source>
        <dbReference type="Proteomes" id="UP000000639"/>
    </source>
</evidence>
<dbReference type="Proteomes" id="UP000000639">
    <property type="component" value="Chromosome"/>
</dbReference>
<dbReference type="PANTHER" id="PTHR43318">
    <property type="entry name" value="UDP-N-ACETYLGLUCOSAMINE 4,6-DEHYDRATASE"/>
    <property type="match status" value="1"/>
</dbReference>
<keyword evidence="2" id="KW-1133">Transmembrane helix</keyword>
<dbReference type="Gene3D" id="3.40.50.720">
    <property type="entry name" value="NAD(P)-binding Rossmann-like Domain"/>
    <property type="match status" value="2"/>
</dbReference>
<dbReference type="eggNOG" id="COG1086">
    <property type="taxonomic scope" value="Bacteria"/>
</dbReference>
<gene>
    <name evidence="4" type="ordered locus">Ping_3456</name>
</gene>
<feature type="transmembrane region" description="Helical" evidence="2">
    <location>
        <begin position="20"/>
        <end position="38"/>
    </location>
</feature>
<dbReference type="HOGENOM" id="CLU_013560_5_0_6"/>
<evidence type="ECO:0000259" key="3">
    <source>
        <dbReference type="Pfam" id="PF02719"/>
    </source>
</evidence>
<dbReference type="Pfam" id="PF02719">
    <property type="entry name" value="Polysacc_synt_2"/>
    <property type="match status" value="1"/>
</dbReference>
<feature type="transmembrane region" description="Helical" evidence="2">
    <location>
        <begin position="50"/>
        <end position="70"/>
    </location>
</feature>